<dbReference type="PANTHER" id="PTHR33048:SF143">
    <property type="entry name" value="EXTRACELLULAR MEMBRANE PROTEIN CFEM DOMAIN-CONTAINING PROTEIN-RELATED"/>
    <property type="match status" value="1"/>
</dbReference>
<dbReference type="PANTHER" id="PTHR33048">
    <property type="entry name" value="PTH11-LIKE INTEGRAL MEMBRANE PROTEIN (AFU_ORTHOLOGUE AFUA_5G11245)"/>
    <property type="match status" value="1"/>
</dbReference>
<evidence type="ECO:0000259" key="8">
    <source>
        <dbReference type="Pfam" id="PF20684"/>
    </source>
</evidence>
<evidence type="ECO:0000256" key="3">
    <source>
        <dbReference type="ARBA" id="ARBA00022989"/>
    </source>
</evidence>
<evidence type="ECO:0000256" key="4">
    <source>
        <dbReference type="ARBA" id="ARBA00023136"/>
    </source>
</evidence>
<comment type="subcellular location">
    <subcellularLocation>
        <location evidence="1">Membrane</location>
        <topology evidence="1">Multi-pass membrane protein</topology>
    </subcellularLocation>
</comment>
<feature type="region of interest" description="Disordered" evidence="6">
    <location>
        <begin position="355"/>
        <end position="407"/>
    </location>
</feature>
<sequence>MRPILLGIIGWFAGFTSVFVIGRLATKVTRLSQWGPDDTAIVIVWIMFTCLLPTGILAIRRGFALDMWSIPSRTITRFLFYFFILEPCYVAMIFLVKTSILFTYMRIFQNPRARKLFHATHTFNLIQAVLFIILVFFQCRPINHFWLGWTGRSGGRCYNLSVLPVSHAAVGVLLDLWMILLPAAEVLALKLKPRDTVAVLLMFGCGVLLTVISCLRIPYLLTFARPSNLTIGSLQTGIWTYSEIAVGIMVACMPNLRQLVAQLLLPKLRSTPSLKRRTISGPRFTLRSRTAADGGAGTDKGQLQRVVACRGGSLGGKSSENLKLDSKLGDTVEKENGSQWPLTSTSVYNREARLADEGKPPTPFASHLVGSGDGFGGGNTNSDVELRSVQNDASSGTRQKASWQSWD</sequence>
<evidence type="ECO:0000256" key="1">
    <source>
        <dbReference type="ARBA" id="ARBA00004141"/>
    </source>
</evidence>
<proteinExistence type="inferred from homology"/>
<dbReference type="Pfam" id="PF20684">
    <property type="entry name" value="Fung_rhodopsin"/>
    <property type="match status" value="1"/>
</dbReference>
<dbReference type="eggNOG" id="ENOG502TD8W">
    <property type="taxonomic scope" value="Eukaryota"/>
</dbReference>
<accession>A0A0C4DN24</accession>
<reference evidence="10" key="5">
    <citation type="submission" date="2015-06" db="UniProtKB">
        <authorList>
            <consortium name="EnsemblFungi"/>
        </authorList>
    </citation>
    <scope>IDENTIFICATION</scope>
    <source>
        <strain evidence="10">ATCC 64411</strain>
    </source>
</reference>
<feature type="transmembrane region" description="Helical" evidence="7">
    <location>
        <begin position="196"/>
        <end position="218"/>
    </location>
</feature>
<name>A0A0C4DN24_MAGP6</name>
<evidence type="ECO:0000256" key="6">
    <source>
        <dbReference type="SAM" id="MobiDB-lite"/>
    </source>
</evidence>
<reference evidence="10" key="4">
    <citation type="journal article" date="2015" name="G3 (Bethesda)">
        <title>Genome sequences of three phytopathogenic species of the Magnaporthaceae family of fungi.</title>
        <authorList>
            <person name="Okagaki L.H."/>
            <person name="Nunes C.C."/>
            <person name="Sailsbery J."/>
            <person name="Clay B."/>
            <person name="Brown D."/>
            <person name="John T."/>
            <person name="Oh Y."/>
            <person name="Young N."/>
            <person name="Fitzgerald M."/>
            <person name="Haas B.J."/>
            <person name="Zeng Q."/>
            <person name="Young S."/>
            <person name="Adiconis X."/>
            <person name="Fan L."/>
            <person name="Levin J.Z."/>
            <person name="Mitchell T.K."/>
            <person name="Okubara P.A."/>
            <person name="Farman M.L."/>
            <person name="Kohn L.M."/>
            <person name="Birren B."/>
            <person name="Ma L.-J."/>
            <person name="Dean R.A."/>
        </authorList>
    </citation>
    <scope>NUCLEOTIDE SEQUENCE</scope>
    <source>
        <strain evidence="10">ATCC 64411 / 73-15</strain>
    </source>
</reference>
<reference evidence="9" key="1">
    <citation type="submission" date="2010-05" db="EMBL/GenBank/DDBJ databases">
        <title>The Genome Sequence of Magnaporthe poae strain ATCC 64411.</title>
        <authorList>
            <consortium name="The Broad Institute Genome Sequencing Platform"/>
            <consortium name="Broad Institute Genome Sequencing Center for Infectious Disease"/>
            <person name="Ma L.-J."/>
            <person name="Dead R."/>
            <person name="Young S."/>
            <person name="Zeng Q."/>
            <person name="Koehrsen M."/>
            <person name="Alvarado L."/>
            <person name="Berlin A."/>
            <person name="Chapman S.B."/>
            <person name="Chen Z."/>
            <person name="Freedman E."/>
            <person name="Gellesch M."/>
            <person name="Goldberg J."/>
            <person name="Griggs A."/>
            <person name="Gujja S."/>
            <person name="Heilman E.R."/>
            <person name="Heiman D."/>
            <person name="Hepburn T."/>
            <person name="Howarth C."/>
            <person name="Jen D."/>
            <person name="Larson L."/>
            <person name="Mehta T."/>
            <person name="Neiman D."/>
            <person name="Pearson M."/>
            <person name="Roberts A."/>
            <person name="Saif S."/>
            <person name="Shea T."/>
            <person name="Shenoy N."/>
            <person name="Sisk P."/>
            <person name="Stolte C."/>
            <person name="Sykes S."/>
            <person name="Walk T."/>
            <person name="White J."/>
            <person name="Yandava C."/>
            <person name="Haas B."/>
            <person name="Nusbaum C."/>
            <person name="Birren B."/>
        </authorList>
    </citation>
    <scope>NUCLEOTIDE SEQUENCE</scope>
    <source>
        <strain evidence="9">ATCC 64411</strain>
    </source>
</reference>
<dbReference type="GO" id="GO:0016020">
    <property type="term" value="C:membrane"/>
    <property type="evidence" value="ECO:0007669"/>
    <property type="project" value="UniProtKB-SubCell"/>
</dbReference>
<protein>
    <recommendedName>
        <fullName evidence="8">Rhodopsin domain-containing protein</fullName>
    </recommendedName>
</protein>
<evidence type="ECO:0000313" key="11">
    <source>
        <dbReference type="Proteomes" id="UP000011715"/>
    </source>
</evidence>
<gene>
    <name evidence="9" type="ORF">MAPG_01197</name>
</gene>
<dbReference type="EMBL" id="GL876966">
    <property type="protein sequence ID" value="KLU82120.1"/>
    <property type="molecule type" value="Genomic_DNA"/>
</dbReference>
<evidence type="ECO:0000256" key="2">
    <source>
        <dbReference type="ARBA" id="ARBA00022692"/>
    </source>
</evidence>
<feature type="compositionally biased region" description="Polar residues" evidence="6">
    <location>
        <begin position="380"/>
        <end position="407"/>
    </location>
</feature>
<feature type="transmembrane region" description="Helical" evidence="7">
    <location>
        <begin position="6"/>
        <end position="26"/>
    </location>
</feature>
<dbReference type="EMBL" id="ADBL01000281">
    <property type="status" value="NOT_ANNOTATED_CDS"/>
    <property type="molecule type" value="Genomic_DNA"/>
</dbReference>
<dbReference type="InterPro" id="IPR052337">
    <property type="entry name" value="SAT4-like"/>
</dbReference>
<feature type="transmembrane region" description="Helical" evidence="7">
    <location>
        <begin position="168"/>
        <end position="189"/>
    </location>
</feature>
<keyword evidence="4 7" id="KW-0472">Membrane</keyword>
<organism evidence="10 11">
    <name type="scientific">Magnaporthiopsis poae (strain ATCC 64411 / 73-15)</name>
    <name type="common">Kentucky bluegrass fungus</name>
    <name type="synonym">Magnaporthe poae</name>
    <dbReference type="NCBI Taxonomy" id="644358"/>
    <lineage>
        <taxon>Eukaryota</taxon>
        <taxon>Fungi</taxon>
        <taxon>Dikarya</taxon>
        <taxon>Ascomycota</taxon>
        <taxon>Pezizomycotina</taxon>
        <taxon>Sordariomycetes</taxon>
        <taxon>Sordariomycetidae</taxon>
        <taxon>Magnaporthales</taxon>
        <taxon>Magnaporthaceae</taxon>
        <taxon>Magnaporthiopsis</taxon>
    </lineage>
</organism>
<dbReference type="AlphaFoldDB" id="A0A0C4DN24"/>
<evidence type="ECO:0000313" key="10">
    <source>
        <dbReference type="EnsemblFungi" id="MAPG_01197T0"/>
    </source>
</evidence>
<reference evidence="11" key="2">
    <citation type="submission" date="2010-05" db="EMBL/GenBank/DDBJ databases">
        <title>The genome sequence of Magnaporthe poae strain ATCC 64411.</title>
        <authorList>
            <person name="Ma L.-J."/>
            <person name="Dead R."/>
            <person name="Young S."/>
            <person name="Zeng Q."/>
            <person name="Koehrsen M."/>
            <person name="Alvarado L."/>
            <person name="Berlin A."/>
            <person name="Chapman S.B."/>
            <person name="Chen Z."/>
            <person name="Freedman E."/>
            <person name="Gellesch M."/>
            <person name="Goldberg J."/>
            <person name="Griggs A."/>
            <person name="Gujja S."/>
            <person name="Heilman E.R."/>
            <person name="Heiman D."/>
            <person name="Hepburn T."/>
            <person name="Howarth C."/>
            <person name="Jen D."/>
            <person name="Larson L."/>
            <person name="Mehta T."/>
            <person name="Neiman D."/>
            <person name="Pearson M."/>
            <person name="Roberts A."/>
            <person name="Saif S."/>
            <person name="Shea T."/>
            <person name="Shenoy N."/>
            <person name="Sisk P."/>
            <person name="Stolte C."/>
            <person name="Sykes S."/>
            <person name="Walk T."/>
            <person name="White J."/>
            <person name="Yandava C."/>
            <person name="Haas B."/>
            <person name="Nusbaum C."/>
            <person name="Birren B."/>
        </authorList>
    </citation>
    <scope>NUCLEOTIDE SEQUENCE [LARGE SCALE GENOMIC DNA]</scope>
    <source>
        <strain evidence="11">ATCC 64411 / 73-15</strain>
    </source>
</reference>
<dbReference type="EnsemblFungi" id="MAPG_01197T0">
    <property type="protein sequence ID" value="MAPG_01197T0"/>
    <property type="gene ID" value="MAPG_01197"/>
</dbReference>
<feature type="transmembrane region" description="Helical" evidence="7">
    <location>
        <begin position="116"/>
        <end position="137"/>
    </location>
</feature>
<keyword evidence="11" id="KW-1185">Reference proteome</keyword>
<feature type="domain" description="Rhodopsin" evidence="8">
    <location>
        <begin position="23"/>
        <end position="261"/>
    </location>
</feature>
<keyword evidence="2 7" id="KW-0812">Transmembrane</keyword>
<evidence type="ECO:0000256" key="7">
    <source>
        <dbReference type="SAM" id="Phobius"/>
    </source>
</evidence>
<comment type="similarity">
    <text evidence="5">Belongs to the SAT4 family.</text>
</comment>
<feature type="transmembrane region" description="Helical" evidence="7">
    <location>
        <begin position="79"/>
        <end position="104"/>
    </location>
</feature>
<dbReference type="VEuPathDB" id="FungiDB:MAPG_01197"/>
<feature type="transmembrane region" description="Helical" evidence="7">
    <location>
        <begin position="38"/>
        <end position="59"/>
    </location>
</feature>
<keyword evidence="3 7" id="KW-1133">Transmembrane helix</keyword>
<dbReference type="InterPro" id="IPR049326">
    <property type="entry name" value="Rhodopsin_dom_fungi"/>
</dbReference>
<reference evidence="9" key="3">
    <citation type="submission" date="2011-03" db="EMBL/GenBank/DDBJ databases">
        <title>Annotation of Magnaporthe poae ATCC 64411.</title>
        <authorList>
            <person name="Ma L.-J."/>
            <person name="Dead R."/>
            <person name="Young S.K."/>
            <person name="Zeng Q."/>
            <person name="Gargeya S."/>
            <person name="Fitzgerald M."/>
            <person name="Haas B."/>
            <person name="Abouelleil A."/>
            <person name="Alvarado L."/>
            <person name="Arachchi H.M."/>
            <person name="Berlin A."/>
            <person name="Brown A."/>
            <person name="Chapman S.B."/>
            <person name="Chen Z."/>
            <person name="Dunbar C."/>
            <person name="Freedman E."/>
            <person name="Gearin G."/>
            <person name="Gellesch M."/>
            <person name="Goldberg J."/>
            <person name="Griggs A."/>
            <person name="Gujja S."/>
            <person name="Heiman D."/>
            <person name="Howarth C."/>
            <person name="Larson L."/>
            <person name="Lui A."/>
            <person name="MacDonald P.J.P."/>
            <person name="Mehta T."/>
            <person name="Montmayeur A."/>
            <person name="Murphy C."/>
            <person name="Neiman D."/>
            <person name="Pearson M."/>
            <person name="Priest M."/>
            <person name="Roberts A."/>
            <person name="Saif S."/>
            <person name="Shea T."/>
            <person name="Shenoy N."/>
            <person name="Sisk P."/>
            <person name="Stolte C."/>
            <person name="Sykes S."/>
            <person name="Yandava C."/>
            <person name="Wortman J."/>
            <person name="Nusbaum C."/>
            <person name="Birren B."/>
        </authorList>
    </citation>
    <scope>NUCLEOTIDE SEQUENCE</scope>
    <source>
        <strain evidence="9">ATCC 64411</strain>
    </source>
</reference>
<dbReference type="Proteomes" id="UP000011715">
    <property type="component" value="Unassembled WGS sequence"/>
</dbReference>
<evidence type="ECO:0000256" key="5">
    <source>
        <dbReference type="ARBA" id="ARBA00038359"/>
    </source>
</evidence>
<dbReference type="OMA" id="FHATHTF"/>
<dbReference type="OrthoDB" id="2496787at2759"/>
<evidence type="ECO:0000313" key="9">
    <source>
        <dbReference type="EMBL" id="KLU82120.1"/>
    </source>
</evidence>